<keyword evidence="1" id="KW-1133">Transmembrane helix</keyword>
<dbReference type="NCBIfam" id="TIGR02532">
    <property type="entry name" value="IV_pilin_GFxxxE"/>
    <property type="match status" value="1"/>
</dbReference>
<proteinExistence type="predicted"/>
<dbReference type="Pfam" id="PF07963">
    <property type="entry name" value="N_methyl"/>
    <property type="match status" value="1"/>
</dbReference>
<dbReference type="EMBL" id="BARS01015161">
    <property type="protein sequence ID" value="GAF87606.1"/>
    <property type="molecule type" value="Genomic_DNA"/>
</dbReference>
<feature type="transmembrane region" description="Helical" evidence="1">
    <location>
        <begin position="12"/>
        <end position="35"/>
    </location>
</feature>
<evidence type="ECO:0000313" key="2">
    <source>
        <dbReference type="EMBL" id="GAF87606.1"/>
    </source>
</evidence>
<name>X0TK05_9ZZZZ</name>
<dbReference type="PROSITE" id="PS00409">
    <property type="entry name" value="PROKAR_NTER_METHYL"/>
    <property type="match status" value="1"/>
</dbReference>
<keyword evidence="1" id="KW-0472">Membrane</keyword>
<sequence length="76" mass="8218">MIELIKYHKSGFTLIEITVALLILAVGLVGILTLFPVGFDAAGRAANITKATFLAQKLIEDLKREGYDGETVQLAL</sequence>
<reference evidence="2" key="1">
    <citation type="journal article" date="2014" name="Front. Microbiol.">
        <title>High frequency of phylogenetically diverse reductive dehalogenase-homologous genes in deep subseafloor sedimentary metagenomes.</title>
        <authorList>
            <person name="Kawai M."/>
            <person name="Futagami T."/>
            <person name="Toyoda A."/>
            <person name="Takaki Y."/>
            <person name="Nishi S."/>
            <person name="Hori S."/>
            <person name="Arai W."/>
            <person name="Tsubouchi T."/>
            <person name="Morono Y."/>
            <person name="Uchiyama I."/>
            <person name="Ito T."/>
            <person name="Fujiyama A."/>
            <person name="Inagaki F."/>
            <person name="Takami H."/>
        </authorList>
    </citation>
    <scope>NUCLEOTIDE SEQUENCE</scope>
    <source>
        <strain evidence="2">Expedition CK06-06</strain>
    </source>
</reference>
<accession>X0TK05</accession>
<evidence type="ECO:0008006" key="3">
    <source>
        <dbReference type="Google" id="ProtNLM"/>
    </source>
</evidence>
<comment type="caution">
    <text evidence="2">The sequence shown here is derived from an EMBL/GenBank/DDBJ whole genome shotgun (WGS) entry which is preliminary data.</text>
</comment>
<keyword evidence="1" id="KW-0812">Transmembrane</keyword>
<dbReference type="InterPro" id="IPR012902">
    <property type="entry name" value="N_methyl_site"/>
</dbReference>
<evidence type="ECO:0000256" key="1">
    <source>
        <dbReference type="SAM" id="Phobius"/>
    </source>
</evidence>
<gene>
    <name evidence="2" type="ORF">S01H1_25149</name>
</gene>
<feature type="non-terminal residue" evidence="2">
    <location>
        <position position="76"/>
    </location>
</feature>
<protein>
    <recommendedName>
        <fullName evidence="3">Prepilin-type N-terminal cleavage/methylation domain-containing protein</fullName>
    </recommendedName>
</protein>
<dbReference type="AlphaFoldDB" id="X0TK05"/>
<organism evidence="2">
    <name type="scientific">marine sediment metagenome</name>
    <dbReference type="NCBI Taxonomy" id="412755"/>
    <lineage>
        <taxon>unclassified sequences</taxon>
        <taxon>metagenomes</taxon>
        <taxon>ecological metagenomes</taxon>
    </lineage>
</organism>